<dbReference type="EMBL" id="CALSBS010000012">
    <property type="protein sequence ID" value="CAH6660301.1"/>
    <property type="molecule type" value="Genomic_DNA"/>
</dbReference>
<keyword evidence="4" id="KW-1185">Reference proteome</keyword>
<dbReference type="SUPFAM" id="SSF51735">
    <property type="entry name" value="NAD(P)-binding Rossmann-fold domains"/>
    <property type="match status" value="1"/>
</dbReference>
<dbReference type="SUPFAM" id="SSF55347">
    <property type="entry name" value="Glyceraldehyde-3-phosphate dehydrogenase-like, C-terminal domain"/>
    <property type="match status" value="1"/>
</dbReference>
<evidence type="ECO:0000313" key="4">
    <source>
        <dbReference type="Proteomes" id="UP001152651"/>
    </source>
</evidence>
<evidence type="ECO:0000259" key="2">
    <source>
        <dbReference type="Pfam" id="PF22725"/>
    </source>
</evidence>
<feature type="domain" description="Gfo/Idh/MocA-like oxidoreductase N-terminal" evidence="1">
    <location>
        <begin position="5"/>
        <end position="120"/>
    </location>
</feature>
<protein>
    <submittedName>
        <fullName evidence="3">Dehydrogenase</fullName>
    </submittedName>
</protein>
<dbReference type="Pfam" id="PF22725">
    <property type="entry name" value="GFO_IDH_MocA_C3"/>
    <property type="match status" value="1"/>
</dbReference>
<dbReference type="InterPro" id="IPR055170">
    <property type="entry name" value="GFO_IDH_MocA-like_dom"/>
</dbReference>
<name>A0ABM9FAT6_9ENTR</name>
<dbReference type="InterPro" id="IPR000683">
    <property type="entry name" value="Gfo/Idh/MocA-like_OxRdtase_N"/>
</dbReference>
<sequence length="340" mass="38023">MEPIHAAIIGAGAIHGCHAEPILQHPQARLYALVDTDVDKGRALAEKYNCRFYADYRDLLADADVDVVHICTPHHLHREMIIAALAAGKHVFSEKPVAMNGSELAQIQAAVERADTQLAVCYQNRLNPTSQRIRQIIQDGALGNMLSIKASLTWHRHGAYYNESPWRGRWATEGGSLLINQAIHTLDLMQWFAGGVRRIKGVVETSLLESLIETEDSAMATMAFNNGARGIFYATNGYTTDSPLALEIHFERGFLQLERSTLWQVVDEQRAALVNDELPHGNVKRYWGDSHRQAINDFYTAILDPTQYGGADIHDAAVSLRMVNALYQSSAQRRWIDLPR</sequence>
<dbReference type="Proteomes" id="UP001152651">
    <property type="component" value="Unassembled WGS sequence"/>
</dbReference>
<reference evidence="3" key="1">
    <citation type="submission" date="2022-05" db="EMBL/GenBank/DDBJ databases">
        <authorList>
            <person name="Blom J."/>
        </authorList>
    </citation>
    <scope>NUCLEOTIDE SEQUENCE</scope>
    <source>
        <strain evidence="3">Type strain: CPO20170097</strain>
    </source>
</reference>
<feature type="domain" description="GFO/IDH/MocA-like oxidoreductase" evidence="2">
    <location>
        <begin position="131"/>
        <end position="255"/>
    </location>
</feature>
<organism evidence="3 4">
    <name type="scientific">Pseudocitrobacter vendiensis</name>
    <dbReference type="NCBI Taxonomy" id="2488306"/>
    <lineage>
        <taxon>Bacteria</taxon>
        <taxon>Pseudomonadati</taxon>
        <taxon>Pseudomonadota</taxon>
        <taxon>Gammaproteobacteria</taxon>
        <taxon>Enterobacterales</taxon>
        <taxon>Enterobacteriaceae</taxon>
        <taxon>Pseudocitrobacter</taxon>
    </lineage>
</organism>
<dbReference type="InterPro" id="IPR052515">
    <property type="entry name" value="Gfo/Idh/MocA_Oxidoreductase"/>
</dbReference>
<dbReference type="Pfam" id="PF01408">
    <property type="entry name" value="GFO_IDH_MocA"/>
    <property type="match status" value="1"/>
</dbReference>
<gene>
    <name evidence="3" type="ORF">FBBNIHIM_14375</name>
</gene>
<dbReference type="Gene3D" id="3.40.50.720">
    <property type="entry name" value="NAD(P)-binding Rossmann-like Domain"/>
    <property type="match status" value="1"/>
</dbReference>
<dbReference type="InterPro" id="IPR036291">
    <property type="entry name" value="NAD(P)-bd_dom_sf"/>
</dbReference>
<dbReference type="RefSeq" id="WP_253898305.1">
    <property type="nucleotide sequence ID" value="NZ_CALSBS010000012.1"/>
</dbReference>
<dbReference type="PANTHER" id="PTHR43249:SF1">
    <property type="entry name" value="D-GLUCOSIDE 3-DEHYDROGENASE"/>
    <property type="match status" value="1"/>
</dbReference>
<accession>A0ABM9FAT6</accession>
<dbReference type="Gene3D" id="3.30.360.10">
    <property type="entry name" value="Dihydrodipicolinate Reductase, domain 2"/>
    <property type="match status" value="1"/>
</dbReference>
<comment type="caution">
    <text evidence="3">The sequence shown here is derived from an EMBL/GenBank/DDBJ whole genome shotgun (WGS) entry which is preliminary data.</text>
</comment>
<evidence type="ECO:0000259" key="1">
    <source>
        <dbReference type="Pfam" id="PF01408"/>
    </source>
</evidence>
<evidence type="ECO:0000313" key="3">
    <source>
        <dbReference type="EMBL" id="CAH6660301.1"/>
    </source>
</evidence>
<proteinExistence type="predicted"/>
<dbReference type="PANTHER" id="PTHR43249">
    <property type="entry name" value="UDP-N-ACETYL-2-AMINO-2-DEOXY-D-GLUCURONATE OXIDASE"/>
    <property type="match status" value="1"/>
</dbReference>